<comment type="caution">
    <text evidence="8">The sequence shown here is derived from an EMBL/GenBank/DDBJ whole genome shotgun (WGS) entry which is preliminary data.</text>
</comment>
<dbReference type="Gene3D" id="2.120.10.30">
    <property type="entry name" value="TolB, C-terminal domain"/>
    <property type="match status" value="1"/>
</dbReference>
<keyword evidence="3" id="KW-1003">Cell membrane</keyword>
<dbReference type="AlphaFoldDB" id="A0A4Y8PQ29"/>
<dbReference type="CDD" id="cd06225">
    <property type="entry name" value="HAMP"/>
    <property type="match status" value="1"/>
</dbReference>
<dbReference type="GO" id="GO:0005886">
    <property type="term" value="C:plasma membrane"/>
    <property type="evidence" value="ECO:0007669"/>
    <property type="project" value="UniProtKB-SubCell"/>
</dbReference>
<organism evidence="8 9">
    <name type="scientific">Paenibacillus athensensis</name>
    <dbReference type="NCBI Taxonomy" id="1967502"/>
    <lineage>
        <taxon>Bacteria</taxon>
        <taxon>Bacillati</taxon>
        <taxon>Bacillota</taxon>
        <taxon>Bacilli</taxon>
        <taxon>Bacillales</taxon>
        <taxon>Paenibacillaceae</taxon>
        <taxon>Paenibacillus</taxon>
    </lineage>
</organism>
<feature type="transmembrane region" description="Helical" evidence="5">
    <location>
        <begin position="386"/>
        <end position="408"/>
    </location>
</feature>
<dbReference type="SUPFAM" id="SSF158472">
    <property type="entry name" value="HAMP domain-like"/>
    <property type="match status" value="1"/>
</dbReference>
<dbReference type="InterPro" id="IPR050697">
    <property type="entry name" value="Adenylyl/Guanylyl_Cyclase_3/4"/>
</dbReference>
<dbReference type="Pfam" id="PF00672">
    <property type="entry name" value="HAMP"/>
    <property type="match status" value="1"/>
</dbReference>
<dbReference type="PANTHER" id="PTHR43081:SF1">
    <property type="entry name" value="ADENYLATE CYCLASE, TERMINAL-DIFFERENTIATION SPECIFIC"/>
    <property type="match status" value="1"/>
</dbReference>
<dbReference type="PROSITE" id="PS50125">
    <property type="entry name" value="GUANYLATE_CYCLASE_2"/>
    <property type="match status" value="1"/>
</dbReference>
<keyword evidence="9" id="KW-1185">Reference proteome</keyword>
<gene>
    <name evidence="8" type="ORF">B5M42_24400</name>
</gene>
<dbReference type="SMART" id="SM00304">
    <property type="entry name" value="HAMP"/>
    <property type="match status" value="1"/>
</dbReference>
<dbReference type="Proteomes" id="UP000298246">
    <property type="component" value="Unassembled WGS sequence"/>
</dbReference>
<evidence type="ECO:0000256" key="5">
    <source>
        <dbReference type="SAM" id="Phobius"/>
    </source>
</evidence>
<evidence type="ECO:0000313" key="8">
    <source>
        <dbReference type="EMBL" id="TFE82839.1"/>
    </source>
</evidence>
<keyword evidence="4 5" id="KW-0472">Membrane</keyword>
<dbReference type="CDD" id="cd07302">
    <property type="entry name" value="CHD"/>
    <property type="match status" value="1"/>
</dbReference>
<dbReference type="Pfam" id="PF00211">
    <property type="entry name" value="Guanylate_cyc"/>
    <property type="match status" value="1"/>
</dbReference>
<evidence type="ECO:0000256" key="1">
    <source>
        <dbReference type="ARBA" id="ARBA00004236"/>
    </source>
</evidence>
<dbReference type="Gene3D" id="6.10.340.10">
    <property type="match status" value="1"/>
</dbReference>
<dbReference type="PROSITE" id="PS50885">
    <property type="entry name" value="HAMP"/>
    <property type="match status" value="1"/>
</dbReference>
<feature type="domain" description="HAMP" evidence="7">
    <location>
        <begin position="585"/>
        <end position="637"/>
    </location>
</feature>
<evidence type="ECO:0000259" key="7">
    <source>
        <dbReference type="PROSITE" id="PS50885"/>
    </source>
</evidence>
<dbReference type="InterPro" id="IPR001054">
    <property type="entry name" value="A/G_cyclase"/>
</dbReference>
<evidence type="ECO:0000313" key="9">
    <source>
        <dbReference type="Proteomes" id="UP000298246"/>
    </source>
</evidence>
<evidence type="ECO:0000256" key="2">
    <source>
        <dbReference type="ARBA" id="ARBA00005381"/>
    </source>
</evidence>
<dbReference type="GO" id="GO:0006171">
    <property type="term" value="P:cAMP biosynthetic process"/>
    <property type="evidence" value="ECO:0007669"/>
    <property type="project" value="TreeGrafter"/>
</dbReference>
<dbReference type="InterPro" id="IPR029787">
    <property type="entry name" value="Nucleotide_cyclase"/>
</dbReference>
<reference evidence="8 9" key="1">
    <citation type="submission" date="2017-03" db="EMBL/GenBank/DDBJ databases">
        <title>Isolation of Levoglucosan Utilizing Bacteria.</title>
        <authorList>
            <person name="Arya A.S."/>
        </authorList>
    </citation>
    <scope>NUCLEOTIDE SEQUENCE [LARGE SCALE GENOMIC DNA]</scope>
    <source>
        <strain evidence="8 9">MEC069</strain>
    </source>
</reference>
<evidence type="ECO:0008006" key="10">
    <source>
        <dbReference type="Google" id="ProtNLM"/>
    </source>
</evidence>
<comment type="subcellular location">
    <subcellularLocation>
        <location evidence="1">Cell membrane</location>
    </subcellularLocation>
</comment>
<keyword evidence="5" id="KW-1133">Transmembrane helix</keyword>
<dbReference type="InterPro" id="IPR011042">
    <property type="entry name" value="6-blade_b-propeller_TolB-like"/>
</dbReference>
<comment type="similarity">
    <text evidence="2">Belongs to the adenylyl cyclase class-3 family.</text>
</comment>
<accession>A0A4Y8PQ29</accession>
<feature type="transmembrane region" description="Helical" evidence="5">
    <location>
        <begin position="350"/>
        <end position="374"/>
    </location>
</feature>
<name>A0A4Y8PQ29_9BACL</name>
<protein>
    <recommendedName>
        <fullName evidence="10">HAMP domain-containing protein</fullName>
    </recommendedName>
</protein>
<dbReference type="EMBL" id="MYFO01000066">
    <property type="protein sequence ID" value="TFE82839.1"/>
    <property type="molecule type" value="Genomic_DNA"/>
</dbReference>
<dbReference type="GO" id="GO:0004016">
    <property type="term" value="F:adenylate cyclase activity"/>
    <property type="evidence" value="ECO:0007669"/>
    <property type="project" value="UniProtKB-ARBA"/>
</dbReference>
<sequence>MDEIEAKRTMKRSIAALLLTVLLLGAAGAYIYNHKTLLQESPLQREELFGSLSKAVVGADHHLYVVVNSRKTIYKLNEEGTIVQSISNERDPSGLAYRFNDMAVDDEGYLYAIRASLDAYGLTVKSEEIVRFKPNGEFDGMLFQQNYVNATPRFYRFGSLRNVEIHDDTLYFYNNEVSQFTMYKVPKDADKAEAVFTVPLPTGKYFTTADGITPEHIYYSTRSGEIYRAKTDGSSEMVYPLPGLDRTRRNFPESLRMDQQGRLVFVDFNNRAITRFDPQNPFMVEALVTDKTAQASGIELSFETTSSSVAPDGSILIVEDGQIVRRQPDGKLSEPLLAARYSKEYITTKWLVWAAVAASALLLLYALKLIYFNLMRRRLSMMAKQVLIYVPIICAAMILLSTVIYTSFARKMEDETDSELVLLAKSGQNLIDGDKLESLTSPLDYRGPVFRSFRQKIKAVFDNNTRDDNQGFYKAVYKYENGQIYRIMEDDDEMHMFNPFPATDKNQLVVKEGKVETDKWEDDSGVWRYAIAPIYNSSGKIVGIFETSKNMEGLLQHRRTVLKSIEHNIAYMSAGLLLVLMLTTFLQLRPIRKLRNSVGEIAKGNWDTKVEINTRDEVNDLGDSVNVMAAHIRDYITKVENFSQSYYRFVPQQFLRFLEKESILEVELGDQVEENMSVMMFNIRNFFTLSKSLTPEENFNFVNSYLSRFGPFVRGRQGMVNKYLGSGFMALFPDKADEALTACIEIRKELEIYNMHRGNMRYAPVELGLALHKGPLRLGIIGEGQRLEGNVISDGVNLTSVLEKLTDPLGASILITDSVVGALGDASRFQYRSLGLVQLDGFKEPLQLYDVYQGDPDTFRVLKEKTKALFEQAVTYYQVGRFYDAREAFLMVIKQNRLDKAAQLYFYLCDEFYQHGTTEGWNGTLSVS</sequence>
<dbReference type="Gene3D" id="3.30.70.1230">
    <property type="entry name" value="Nucleotide cyclase"/>
    <property type="match status" value="1"/>
</dbReference>
<keyword evidence="5" id="KW-0812">Transmembrane</keyword>
<dbReference type="SUPFAM" id="SSF101898">
    <property type="entry name" value="NHL repeat"/>
    <property type="match status" value="1"/>
</dbReference>
<feature type="domain" description="Guanylate cyclase" evidence="6">
    <location>
        <begin position="677"/>
        <end position="803"/>
    </location>
</feature>
<dbReference type="InterPro" id="IPR003660">
    <property type="entry name" value="HAMP_dom"/>
</dbReference>
<evidence type="ECO:0000256" key="3">
    <source>
        <dbReference type="ARBA" id="ARBA00022475"/>
    </source>
</evidence>
<evidence type="ECO:0000256" key="4">
    <source>
        <dbReference type="ARBA" id="ARBA00023136"/>
    </source>
</evidence>
<dbReference type="SUPFAM" id="SSF55073">
    <property type="entry name" value="Nucleotide cyclase"/>
    <property type="match status" value="1"/>
</dbReference>
<dbReference type="GO" id="GO:0035556">
    <property type="term" value="P:intracellular signal transduction"/>
    <property type="evidence" value="ECO:0007669"/>
    <property type="project" value="InterPro"/>
</dbReference>
<dbReference type="PANTHER" id="PTHR43081">
    <property type="entry name" value="ADENYLATE CYCLASE, TERMINAL-DIFFERENTIATION SPECIFIC-RELATED"/>
    <property type="match status" value="1"/>
</dbReference>
<evidence type="ECO:0000259" key="6">
    <source>
        <dbReference type="PROSITE" id="PS50125"/>
    </source>
</evidence>
<proteinExistence type="inferred from homology"/>